<dbReference type="Gene3D" id="3.30.460.10">
    <property type="entry name" value="Beta Polymerase, domain 2"/>
    <property type="match status" value="1"/>
</dbReference>
<accession>A0A382IAJ5</accession>
<comment type="similarity">
    <text evidence="1">Belongs to the Iojap/RsfS family.</text>
</comment>
<evidence type="ECO:0008006" key="3">
    <source>
        <dbReference type="Google" id="ProtNLM"/>
    </source>
</evidence>
<dbReference type="InterPro" id="IPR004394">
    <property type="entry name" value="Iojap/RsfS/C7orf30"/>
</dbReference>
<gene>
    <name evidence="2" type="ORF">METZ01_LOCUS249111</name>
</gene>
<proteinExistence type="inferred from homology"/>
<dbReference type="AlphaFoldDB" id="A0A382IAJ5"/>
<organism evidence="2">
    <name type="scientific">marine metagenome</name>
    <dbReference type="NCBI Taxonomy" id="408172"/>
    <lineage>
        <taxon>unclassified sequences</taxon>
        <taxon>metagenomes</taxon>
        <taxon>ecological metagenomes</taxon>
    </lineage>
</organism>
<dbReference type="GO" id="GO:0090071">
    <property type="term" value="P:negative regulation of ribosome biogenesis"/>
    <property type="evidence" value="ECO:0007669"/>
    <property type="project" value="TreeGrafter"/>
</dbReference>
<reference evidence="2" key="1">
    <citation type="submission" date="2018-05" db="EMBL/GenBank/DDBJ databases">
        <authorList>
            <person name="Lanie J.A."/>
            <person name="Ng W.-L."/>
            <person name="Kazmierczak K.M."/>
            <person name="Andrzejewski T.M."/>
            <person name="Davidsen T.M."/>
            <person name="Wayne K.J."/>
            <person name="Tettelin H."/>
            <person name="Glass J.I."/>
            <person name="Rusch D."/>
            <person name="Podicherti R."/>
            <person name="Tsui H.-C.T."/>
            <person name="Winkler M.E."/>
        </authorList>
    </citation>
    <scope>NUCLEOTIDE SEQUENCE</scope>
</reference>
<dbReference type="InterPro" id="IPR043519">
    <property type="entry name" value="NT_sf"/>
</dbReference>
<dbReference type="SUPFAM" id="SSF81301">
    <property type="entry name" value="Nucleotidyltransferase"/>
    <property type="match status" value="1"/>
</dbReference>
<dbReference type="PANTHER" id="PTHR21043">
    <property type="entry name" value="IOJAP SUPERFAMILY ORTHOLOG"/>
    <property type="match status" value="1"/>
</dbReference>
<evidence type="ECO:0000256" key="1">
    <source>
        <dbReference type="ARBA" id="ARBA00010574"/>
    </source>
</evidence>
<protein>
    <recommendedName>
        <fullName evidence="3">Ribosomal silencing factor RsfS</fullName>
    </recommendedName>
</protein>
<dbReference type="Pfam" id="PF02410">
    <property type="entry name" value="RsfS"/>
    <property type="match status" value="1"/>
</dbReference>
<dbReference type="EMBL" id="UINC01066007">
    <property type="protein sequence ID" value="SVB96257.1"/>
    <property type="molecule type" value="Genomic_DNA"/>
</dbReference>
<dbReference type="HAMAP" id="MF_01477">
    <property type="entry name" value="Iojap_RsfS"/>
    <property type="match status" value="1"/>
</dbReference>
<dbReference type="GO" id="GO:0017148">
    <property type="term" value="P:negative regulation of translation"/>
    <property type="evidence" value="ECO:0007669"/>
    <property type="project" value="TreeGrafter"/>
</dbReference>
<sequence>MQFKEIDQLRKEIEQILHDNKAVEVKSINLKDKTSIADFMIIASGNSSRHIQAISEILLEKLKKIGVKNCRLEGRSSSEWKLIDAVDIIIHIFHPEKRKFYDLERMWSELIPKERLTI</sequence>
<dbReference type="NCBIfam" id="TIGR00090">
    <property type="entry name" value="rsfS_iojap_ybeB"/>
    <property type="match status" value="1"/>
</dbReference>
<name>A0A382IAJ5_9ZZZZ</name>
<evidence type="ECO:0000313" key="2">
    <source>
        <dbReference type="EMBL" id="SVB96257.1"/>
    </source>
</evidence>
<dbReference type="PANTHER" id="PTHR21043:SF0">
    <property type="entry name" value="MITOCHONDRIAL ASSEMBLY OF RIBOSOMAL LARGE SUBUNIT PROTEIN 1"/>
    <property type="match status" value="1"/>
</dbReference>
<dbReference type="GO" id="GO:0043023">
    <property type="term" value="F:ribosomal large subunit binding"/>
    <property type="evidence" value="ECO:0007669"/>
    <property type="project" value="TreeGrafter"/>
</dbReference>